<dbReference type="InterPro" id="IPR051472">
    <property type="entry name" value="T3SS_Stator/FliH"/>
</dbReference>
<dbReference type="PANTHER" id="PTHR34982">
    <property type="entry name" value="YOP PROTEINS TRANSLOCATION PROTEIN L"/>
    <property type="match status" value="1"/>
</dbReference>
<dbReference type="OrthoDB" id="7188196at2"/>
<evidence type="ECO:0000313" key="4">
    <source>
        <dbReference type="Proteomes" id="UP000317894"/>
    </source>
</evidence>
<dbReference type="RefSeq" id="WP_143554918.1">
    <property type="nucleotide sequence ID" value="NZ_VJWA01000001.1"/>
</dbReference>
<dbReference type="Proteomes" id="UP000317894">
    <property type="component" value="Unassembled WGS sequence"/>
</dbReference>
<accession>A0A552UGL1</accession>
<reference evidence="3 4" key="1">
    <citation type="submission" date="2019-07" db="EMBL/GenBank/DDBJ databases">
        <title>Novel species isolated from glacier.</title>
        <authorList>
            <person name="Liu Q."/>
            <person name="Xin Y.-H."/>
        </authorList>
    </citation>
    <scope>NUCLEOTIDE SEQUENCE [LARGE SCALE GENOMIC DNA]</scope>
    <source>
        <strain evidence="3 4">LB1R16</strain>
    </source>
</reference>
<dbReference type="EMBL" id="VJWA01000001">
    <property type="protein sequence ID" value="TRW17373.1"/>
    <property type="molecule type" value="Genomic_DNA"/>
</dbReference>
<organism evidence="3 4">
    <name type="scientific">Glacieibacterium frigidum</name>
    <dbReference type="NCBI Taxonomy" id="2593303"/>
    <lineage>
        <taxon>Bacteria</taxon>
        <taxon>Pseudomonadati</taxon>
        <taxon>Pseudomonadota</taxon>
        <taxon>Alphaproteobacteria</taxon>
        <taxon>Sphingomonadales</taxon>
        <taxon>Sphingosinicellaceae</taxon>
        <taxon>Glacieibacterium</taxon>
    </lineage>
</organism>
<proteinExistence type="predicted"/>
<dbReference type="AlphaFoldDB" id="A0A552UGL1"/>
<comment type="caution">
    <text evidence="3">The sequence shown here is derived from an EMBL/GenBank/DDBJ whole genome shotgun (WGS) entry which is preliminary data.</text>
</comment>
<keyword evidence="2" id="KW-0653">Protein transport</keyword>
<keyword evidence="4" id="KW-1185">Reference proteome</keyword>
<sequence>MLYLISANRAATLAADDAVISAAAVAPLREAASVLQTVERLRNEVAGECAAGVERATAEGYAAGEAEGRAAASASAAHSLFDLNVRAAAERQAMRADVSRLALEVVRRITSDLGDDATVAALADRAARDLAPDTVAVVRVAPGAVEATSERLRAYSGLTVVGDAARGPTDCIIETPLGASHAGLDVQLAAVERAWGPPDAD</sequence>
<dbReference type="GO" id="GO:0005829">
    <property type="term" value="C:cytosol"/>
    <property type="evidence" value="ECO:0007669"/>
    <property type="project" value="TreeGrafter"/>
</dbReference>
<keyword evidence="1" id="KW-0813">Transport</keyword>
<protein>
    <recommendedName>
        <fullName evidence="5">Flagellar assembly protein FliH/Type III secretion system HrpE domain-containing protein</fullName>
    </recommendedName>
</protein>
<evidence type="ECO:0000313" key="3">
    <source>
        <dbReference type="EMBL" id="TRW17373.1"/>
    </source>
</evidence>
<evidence type="ECO:0008006" key="5">
    <source>
        <dbReference type="Google" id="ProtNLM"/>
    </source>
</evidence>
<evidence type="ECO:0000256" key="2">
    <source>
        <dbReference type="ARBA" id="ARBA00022927"/>
    </source>
</evidence>
<dbReference type="PANTHER" id="PTHR34982:SF1">
    <property type="entry name" value="FLAGELLAR ASSEMBLY PROTEIN FLIH"/>
    <property type="match status" value="1"/>
</dbReference>
<evidence type="ECO:0000256" key="1">
    <source>
        <dbReference type="ARBA" id="ARBA00022448"/>
    </source>
</evidence>
<dbReference type="GO" id="GO:0015031">
    <property type="term" value="P:protein transport"/>
    <property type="evidence" value="ECO:0007669"/>
    <property type="project" value="UniProtKB-KW"/>
</dbReference>
<name>A0A552UGL1_9SPHN</name>
<gene>
    <name evidence="3" type="ORF">FMM06_04150</name>
</gene>